<accession>K6YVH2</accession>
<proteinExistence type="predicted"/>
<dbReference type="Proteomes" id="UP000006327">
    <property type="component" value="Unassembled WGS sequence"/>
</dbReference>
<dbReference type="PANTHER" id="PTHR30437">
    <property type="entry name" value="TRANSCRIPTION ELONGATION FACTOR GREA"/>
    <property type="match status" value="1"/>
</dbReference>
<dbReference type="GO" id="GO:0070063">
    <property type="term" value="F:RNA polymerase binding"/>
    <property type="evidence" value="ECO:0007669"/>
    <property type="project" value="InterPro"/>
</dbReference>
<dbReference type="Gene3D" id="3.10.50.30">
    <property type="entry name" value="Transcription elongation factor, GreA/GreB, C-terminal domain"/>
    <property type="match status" value="1"/>
</dbReference>
<dbReference type="AlphaFoldDB" id="K6YVH2"/>
<dbReference type="eggNOG" id="COG0782">
    <property type="taxonomic scope" value="Bacteria"/>
</dbReference>
<keyword evidence="3" id="KW-1185">Reference proteome</keyword>
<organism evidence="2 3">
    <name type="scientific">Paraglaciecola arctica BSs20135</name>
    <dbReference type="NCBI Taxonomy" id="493475"/>
    <lineage>
        <taxon>Bacteria</taxon>
        <taxon>Pseudomonadati</taxon>
        <taxon>Pseudomonadota</taxon>
        <taxon>Gammaproteobacteria</taxon>
        <taxon>Alteromonadales</taxon>
        <taxon>Alteromonadaceae</taxon>
        <taxon>Paraglaciecola</taxon>
    </lineage>
</organism>
<feature type="domain" description="Transcription elongation factor GreA/GreB C-terminal" evidence="1">
    <location>
        <begin position="25"/>
        <end position="97"/>
    </location>
</feature>
<dbReference type="STRING" id="493475.GARC_5242"/>
<dbReference type="RefSeq" id="WP_007625834.1">
    <property type="nucleotide sequence ID" value="NZ_BAEO01000069.1"/>
</dbReference>
<dbReference type="SUPFAM" id="SSF54534">
    <property type="entry name" value="FKBP-like"/>
    <property type="match status" value="1"/>
</dbReference>
<name>K6YVH2_9ALTE</name>
<evidence type="ECO:0000259" key="1">
    <source>
        <dbReference type="Pfam" id="PF01272"/>
    </source>
</evidence>
<evidence type="ECO:0000313" key="3">
    <source>
        <dbReference type="Proteomes" id="UP000006327"/>
    </source>
</evidence>
<dbReference type="GO" id="GO:0006354">
    <property type="term" value="P:DNA-templated transcription elongation"/>
    <property type="evidence" value="ECO:0007669"/>
    <property type="project" value="TreeGrafter"/>
</dbReference>
<dbReference type="InterPro" id="IPR023459">
    <property type="entry name" value="Tscrpt_elong_fac_GreA/B_fam"/>
</dbReference>
<dbReference type="InterPro" id="IPR001437">
    <property type="entry name" value="Tscrpt_elong_fac_GreA/B_C"/>
</dbReference>
<dbReference type="EMBL" id="BAEO01000069">
    <property type="protein sequence ID" value="GAC22177.1"/>
    <property type="molecule type" value="Genomic_DNA"/>
</dbReference>
<dbReference type="Pfam" id="PF01272">
    <property type="entry name" value="GreA_GreB"/>
    <property type="match status" value="1"/>
</dbReference>
<sequence length="105" mass="11617">MDPIELCLLLGRLEFCANQTSRLENRVRIGSKVILKNIATEESLELWIVNLEKASPLKGLVSFTSAIGAALLGLRCGDLAQVNTPYGVLKWQLISVNNYSENKQN</sequence>
<dbReference type="PANTHER" id="PTHR30437:SF4">
    <property type="entry name" value="TRANSCRIPTION ELONGATION FACTOR GREA"/>
    <property type="match status" value="1"/>
</dbReference>
<reference evidence="2 3" key="1">
    <citation type="journal article" date="2017" name="Antonie Van Leeuwenhoek">
        <title>Rhizobium rhizosphaerae sp. nov., a novel species isolated from rice rhizosphere.</title>
        <authorList>
            <person name="Zhao J.J."/>
            <person name="Zhang J."/>
            <person name="Zhang R.J."/>
            <person name="Zhang C.W."/>
            <person name="Yin H.Q."/>
            <person name="Zhang X.X."/>
        </authorList>
    </citation>
    <scope>NUCLEOTIDE SEQUENCE [LARGE SCALE GENOMIC DNA]</scope>
    <source>
        <strain evidence="2 3">BSs20135</strain>
    </source>
</reference>
<gene>
    <name evidence="2" type="ORF">GARC_5242</name>
</gene>
<protein>
    <recommendedName>
        <fullName evidence="1">Transcription elongation factor GreA/GreB C-terminal domain-containing protein</fullName>
    </recommendedName>
</protein>
<dbReference type="GO" id="GO:0032784">
    <property type="term" value="P:regulation of DNA-templated transcription elongation"/>
    <property type="evidence" value="ECO:0007669"/>
    <property type="project" value="InterPro"/>
</dbReference>
<evidence type="ECO:0000313" key="2">
    <source>
        <dbReference type="EMBL" id="GAC22177.1"/>
    </source>
</evidence>
<comment type="caution">
    <text evidence="2">The sequence shown here is derived from an EMBL/GenBank/DDBJ whole genome shotgun (WGS) entry which is preliminary data.</text>
</comment>
<dbReference type="InterPro" id="IPR036953">
    <property type="entry name" value="GreA/GreB_C_sf"/>
</dbReference>
<dbReference type="GO" id="GO:0003677">
    <property type="term" value="F:DNA binding"/>
    <property type="evidence" value="ECO:0007669"/>
    <property type="project" value="InterPro"/>
</dbReference>